<keyword evidence="2" id="KW-1185">Reference proteome</keyword>
<dbReference type="AlphaFoldDB" id="A0AAW0GJJ8"/>
<organism evidence="1 2">
    <name type="scientific">Cerrena zonata</name>
    <dbReference type="NCBI Taxonomy" id="2478898"/>
    <lineage>
        <taxon>Eukaryota</taxon>
        <taxon>Fungi</taxon>
        <taxon>Dikarya</taxon>
        <taxon>Basidiomycota</taxon>
        <taxon>Agaricomycotina</taxon>
        <taxon>Agaricomycetes</taxon>
        <taxon>Polyporales</taxon>
        <taxon>Cerrenaceae</taxon>
        <taxon>Cerrena</taxon>
    </lineage>
</organism>
<sequence length="127" mass="14490">MPNMDCLRLFSTTRPFSYATSTAISIMPHSTRPTNIIHTRVKLAEPCLQSQFLGCEPTLYTPGFTSLAQVDTSKRPFVFHHLEYFLLIRLFQLKILGWNFGVSPRFIVTLNDHRSDSNVLRPLTGCT</sequence>
<gene>
    <name evidence="1" type="ORF">QCA50_004768</name>
</gene>
<evidence type="ECO:0000313" key="2">
    <source>
        <dbReference type="Proteomes" id="UP001385951"/>
    </source>
</evidence>
<dbReference type="EMBL" id="JASBNA010000005">
    <property type="protein sequence ID" value="KAK7691370.1"/>
    <property type="molecule type" value="Genomic_DNA"/>
</dbReference>
<reference evidence="1 2" key="1">
    <citation type="submission" date="2022-09" db="EMBL/GenBank/DDBJ databases">
        <authorList>
            <person name="Palmer J.M."/>
        </authorList>
    </citation>
    <scope>NUCLEOTIDE SEQUENCE [LARGE SCALE GENOMIC DNA]</scope>
    <source>
        <strain evidence="1 2">DSM 7382</strain>
    </source>
</reference>
<name>A0AAW0GJJ8_9APHY</name>
<dbReference type="Proteomes" id="UP001385951">
    <property type="component" value="Unassembled WGS sequence"/>
</dbReference>
<accession>A0AAW0GJJ8</accession>
<proteinExistence type="predicted"/>
<evidence type="ECO:0000313" key="1">
    <source>
        <dbReference type="EMBL" id="KAK7691370.1"/>
    </source>
</evidence>
<comment type="caution">
    <text evidence="1">The sequence shown here is derived from an EMBL/GenBank/DDBJ whole genome shotgun (WGS) entry which is preliminary data.</text>
</comment>
<protein>
    <submittedName>
        <fullName evidence="1">Uncharacterized protein</fullName>
    </submittedName>
</protein>